<gene>
    <name evidence="1" type="ORF">SKAU_G00201240</name>
</gene>
<evidence type="ECO:0000313" key="2">
    <source>
        <dbReference type="Proteomes" id="UP001152622"/>
    </source>
</evidence>
<dbReference type="EMBL" id="JAINUF010000006">
    <property type="protein sequence ID" value="KAJ8357330.1"/>
    <property type="molecule type" value="Genomic_DNA"/>
</dbReference>
<dbReference type="AlphaFoldDB" id="A0A9Q1FFI4"/>
<name>A0A9Q1FFI4_SYNKA</name>
<reference evidence="1" key="1">
    <citation type="journal article" date="2023" name="Science">
        <title>Genome structures resolve the early diversification of teleost fishes.</title>
        <authorList>
            <person name="Parey E."/>
            <person name="Louis A."/>
            <person name="Montfort J."/>
            <person name="Bouchez O."/>
            <person name="Roques C."/>
            <person name="Iampietro C."/>
            <person name="Lluch J."/>
            <person name="Castinel A."/>
            <person name="Donnadieu C."/>
            <person name="Desvignes T."/>
            <person name="Floi Bucao C."/>
            <person name="Jouanno E."/>
            <person name="Wen M."/>
            <person name="Mejri S."/>
            <person name="Dirks R."/>
            <person name="Jansen H."/>
            <person name="Henkel C."/>
            <person name="Chen W.J."/>
            <person name="Zahm M."/>
            <person name="Cabau C."/>
            <person name="Klopp C."/>
            <person name="Thompson A.W."/>
            <person name="Robinson-Rechavi M."/>
            <person name="Braasch I."/>
            <person name="Lecointre G."/>
            <person name="Bobe J."/>
            <person name="Postlethwait J.H."/>
            <person name="Berthelot C."/>
            <person name="Roest Crollius H."/>
            <person name="Guiguen Y."/>
        </authorList>
    </citation>
    <scope>NUCLEOTIDE SEQUENCE</scope>
    <source>
        <strain evidence="1">WJC10195</strain>
    </source>
</reference>
<accession>A0A9Q1FFI4</accession>
<proteinExistence type="predicted"/>
<evidence type="ECO:0000313" key="1">
    <source>
        <dbReference type="EMBL" id="KAJ8357330.1"/>
    </source>
</evidence>
<comment type="caution">
    <text evidence="1">The sequence shown here is derived from an EMBL/GenBank/DDBJ whole genome shotgun (WGS) entry which is preliminary data.</text>
</comment>
<protein>
    <submittedName>
        <fullName evidence="1">Uncharacterized protein</fullName>
    </submittedName>
</protein>
<sequence>MSALFTEIDKYQRDHGNSHPHHLAVSITVLFGDLTWSKLKQDRSNRRERTRLRRGVRGHNSNEAALHTRTVARVSAISPVTGDGRKTVYRPPVEVEREQLRGPGERGYRSPPRWAGLPSRLKHSLPYSPHRKGPYRLHLSPYTWAKELPQKSAVEIEKDGIRALFAPLGRIPAYPFFFKGGPRFGKTSANGTMGRMGSCYASPVQPRQFSPFRHFTKT</sequence>
<keyword evidence="2" id="KW-1185">Reference proteome</keyword>
<organism evidence="1 2">
    <name type="scientific">Synaphobranchus kaupii</name>
    <name type="common">Kaup's arrowtooth eel</name>
    <dbReference type="NCBI Taxonomy" id="118154"/>
    <lineage>
        <taxon>Eukaryota</taxon>
        <taxon>Metazoa</taxon>
        <taxon>Chordata</taxon>
        <taxon>Craniata</taxon>
        <taxon>Vertebrata</taxon>
        <taxon>Euteleostomi</taxon>
        <taxon>Actinopterygii</taxon>
        <taxon>Neopterygii</taxon>
        <taxon>Teleostei</taxon>
        <taxon>Anguilliformes</taxon>
        <taxon>Synaphobranchidae</taxon>
        <taxon>Synaphobranchus</taxon>
    </lineage>
</organism>
<dbReference type="Proteomes" id="UP001152622">
    <property type="component" value="Chromosome 6"/>
</dbReference>